<evidence type="ECO:0000313" key="1">
    <source>
        <dbReference type="EMBL" id="MBB4286876.1"/>
    </source>
</evidence>
<name>A0A7W6WKZ3_9PROT</name>
<accession>A0A7W6WKZ3</accession>
<protein>
    <submittedName>
        <fullName evidence="1">Uncharacterized protein</fullName>
    </submittedName>
</protein>
<comment type="caution">
    <text evidence="1">The sequence shown here is derived from an EMBL/GenBank/DDBJ whole genome shotgun (WGS) entry which is preliminary data.</text>
</comment>
<dbReference type="Proteomes" id="UP000555728">
    <property type="component" value="Unassembled WGS sequence"/>
</dbReference>
<dbReference type="AlphaFoldDB" id="A0A7W6WKZ3"/>
<gene>
    <name evidence="1" type="ORF">GGD88_002617</name>
</gene>
<organism evidence="1 2">
    <name type="scientific">Roseospira goensis</name>
    <dbReference type="NCBI Taxonomy" id="391922"/>
    <lineage>
        <taxon>Bacteria</taxon>
        <taxon>Pseudomonadati</taxon>
        <taxon>Pseudomonadota</taxon>
        <taxon>Alphaproteobacteria</taxon>
        <taxon>Rhodospirillales</taxon>
        <taxon>Rhodospirillaceae</taxon>
        <taxon>Roseospira</taxon>
    </lineage>
</organism>
<evidence type="ECO:0000313" key="2">
    <source>
        <dbReference type="Proteomes" id="UP000555728"/>
    </source>
</evidence>
<sequence length="36" mass="4102">MITLTIALAEERAAGAICRERMSEVRAIERTRRGRN</sequence>
<reference evidence="1 2" key="1">
    <citation type="submission" date="2020-08" db="EMBL/GenBank/DDBJ databases">
        <title>Genome sequencing of Purple Non-Sulfur Bacteria from various extreme environments.</title>
        <authorList>
            <person name="Mayer M."/>
        </authorList>
    </citation>
    <scope>NUCLEOTIDE SEQUENCE [LARGE SCALE GENOMIC DNA]</scope>
    <source>
        <strain evidence="1 2">JA135</strain>
    </source>
</reference>
<proteinExistence type="predicted"/>
<keyword evidence="2" id="KW-1185">Reference proteome</keyword>
<dbReference type="EMBL" id="JACIGI010000022">
    <property type="protein sequence ID" value="MBB4286876.1"/>
    <property type="molecule type" value="Genomic_DNA"/>
</dbReference>